<dbReference type="SUPFAM" id="SSF56059">
    <property type="entry name" value="Glutathione synthetase ATP-binding domain-like"/>
    <property type="match status" value="1"/>
</dbReference>
<dbReference type="EC" id="2.7.9.2" evidence="5"/>
<evidence type="ECO:0000256" key="8">
    <source>
        <dbReference type="ARBA" id="ARBA00022723"/>
    </source>
</evidence>
<evidence type="ECO:0000259" key="15">
    <source>
        <dbReference type="Pfam" id="PF01326"/>
    </source>
</evidence>
<dbReference type="GO" id="GO:0005524">
    <property type="term" value="F:ATP binding"/>
    <property type="evidence" value="ECO:0007669"/>
    <property type="project" value="UniProtKB-KW"/>
</dbReference>
<keyword evidence="9" id="KW-0547">Nucleotide-binding</keyword>
<evidence type="ECO:0000256" key="14">
    <source>
        <dbReference type="ARBA" id="ARBA00047700"/>
    </source>
</evidence>
<keyword evidence="12" id="KW-0460">Magnesium</keyword>
<protein>
    <recommendedName>
        <fullName evidence="6">Phosphoenolpyruvate synthase</fullName>
        <ecNumber evidence="5">2.7.9.2</ecNumber>
    </recommendedName>
    <alternativeName>
        <fullName evidence="13">Pyruvate, water dikinase</fullName>
    </alternativeName>
</protein>
<dbReference type="GO" id="GO:0006094">
    <property type="term" value="P:gluconeogenesis"/>
    <property type="evidence" value="ECO:0007669"/>
    <property type="project" value="UniProtKB-UniPathway"/>
</dbReference>
<feature type="domain" description="Pyruvate phosphate dikinase AMP/ATP-binding" evidence="15">
    <location>
        <begin position="46"/>
        <end position="356"/>
    </location>
</feature>
<organism evidence="16">
    <name type="scientific">Desulfomonile tiedjei</name>
    <dbReference type="NCBI Taxonomy" id="2358"/>
    <lineage>
        <taxon>Bacteria</taxon>
        <taxon>Pseudomonadati</taxon>
        <taxon>Thermodesulfobacteriota</taxon>
        <taxon>Desulfomonilia</taxon>
        <taxon>Desulfomonilales</taxon>
        <taxon>Desulfomonilaceae</taxon>
        <taxon>Desulfomonile</taxon>
    </lineage>
</organism>
<evidence type="ECO:0000256" key="1">
    <source>
        <dbReference type="ARBA" id="ARBA00001946"/>
    </source>
</evidence>
<dbReference type="AlphaFoldDB" id="A0A7C4ESP4"/>
<comment type="pathway">
    <text evidence="3">Carbohydrate biosynthesis; gluconeogenesis.</text>
</comment>
<evidence type="ECO:0000256" key="10">
    <source>
        <dbReference type="ARBA" id="ARBA00022777"/>
    </source>
</evidence>
<keyword evidence="8" id="KW-0479">Metal-binding</keyword>
<evidence type="ECO:0000256" key="5">
    <source>
        <dbReference type="ARBA" id="ARBA00011996"/>
    </source>
</evidence>
<keyword evidence="10" id="KW-0418">Kinase</keyword>
<evidence type="ECO:0000256" key="13">
    <source>
        <dbReference type="ARBA" id="ARBA00033470"/>
    </source>
</evidence>
<dbReference type="Gene3D" id="3.30.1490.20">
    <property type="entry name" value="ATP-grasp fold, A domain"/>
    <property type="match status" value="1"/>
</dbReference>
<evidence type="ECO:0000313" key="16">
    <source>
        <dbReference type="EMBL" id="HGH60985.1"/>
    </source>
</evidence>
<dbReference type="Pfam" id="PF01326">
    <property type="entry name" value="PPDK_N"/>
    <property type="match status" value="1"/>
</dbReference>
<dbReference type="EMBL" id="DTGT01000209">
    <property type="protein sequence ID" value="HGH60985.1"/>
    <property type="molecule type" value="Genomic_DNA"/>
</dbReference>
<evidence type="ECO:0000256" key="7">
    <source>
        <dbReference type="ARBA" id="ARBA00022679"/>
    </source>
</evidence>
<name>A0A7C4ESP4_9BACT</name>
<dbReference type="InterPro" id="IPR002192">
    <property type="entry name" value="PPDK_AMP/ATP-bd"/>
</dbReference>
<dbReference type="Gene3D" id="3.30.470.20">
    <property type="entry name" value="ATP-grasp fold, B domain"/>
    <property type="match status" value="1"/>
</dbReference>
<comment type="catalytic activity">
    <reaction evidence="14">
        <text>pyruvate + ATP + H2O = phosphoenolpyruvate + AMP + phosphate + 2 H(+)</text>
        <dbReference type="Rhea" id="RHEA:11364"/>
        <dbReference type="ChEBI" id="CHEBI:15361"/>
        <dbReference type="ChEBI" id="CHEBI:15377"/>
        <dbReference type="ChEBI" id="CHEBI:15378"/>
        <dbReference type="ChEBI" id="CHEBI:30616"/>
        <dbReference type="ChEBI" id="CHEBI:43474"/>
        <dbReference type="ChEBI" id="CHEBI:58702"/>
        <dbReference type="ChEBI" id="CHEBI:456215"/>
        <dbReference type="EC" id="2.7.9.2"/>
    </reaction>
</comment>
<evidence type="ECO:0000256" key="11">
    <source>
        <dbReference type="ARBA" id="ARBA00022840"/>
    </source>
</evidence>
<comment type="function">
    <text evidence="2">Catalyzes the phosphorylation of pyruvate to phosphoenolpyruvate.</text>
</comment>
<evidence type="ECO:0000256" key="6">
    <source>
        <dbReference type="ARBA" id="ARBA00021623"/>
    </source>
</evidence>
<evidence type="ECO:0000256" key="3">
    <source>
        <dbReference type="ARBA" id="ARBA00004742"/>
    </source>
</evidence>
<keyword evidence="7" id="KW-0808">Transferase</keyword>
<evidence type="ECO:0000256" key="4">
    <source>
        <dbReference type="ARBA" id="ARBA00007837"/>
    </source>
</evidence>
<reference evidence="16" key="1">
    <citation type="journal article" date="2020" name="mSystems">
        <title>Genome- and Community-Level Interaction Insights into Carbon Utilization and Element Cycling Functions of Hydrothermarchaeota in Hydrothermal Sediment.</title>
        <authorList>
            <person name="Zhou Z."/>
            <person name="Liu Y."/>
            <person name="Xu W."/>
            <person name="Pan J."/>
            <person name="Luo Z.H."/>
            <person name="Li M."/>
        </authorList>
    </citation>
    <scope>NUCLEOTIDE SEQUENCE [LARGE SCALE GENOMIC DNA]</scope>
    <source>
        <strain evidence="16">SpSt-769</strain>
    </source>
</reference>
<evidence type="ECO:0000256" key="2">
    <source>
        <dbReference type="ARBA" id="ARBA00002988"/>
    </source>
</evidence>
<comment type="cofactor">
    <cofactor evidence="1">
        <name>Mg(2+)</name>
        <dbReference type="ChEBI" id="CHEBI:18420"/>
    </cofactor>
</comment>
<dbReference type="GO" id="GO:0008986">
    <property type="term" value="F:pyruvate, water dikinase activity"/>
    <property type="evidence" value="ECO:0007669"/>
    <property type="project" value="UniProtKB-EC"/>
</dbReference>
<dbReference type="InterPro" id="IPR013815">
    <property type="entry name" value="ATP_grasp_subdomain_1"/>
</dbReference>
<dbReference type="GO" id="GO:0046872">
    <property type="term" value="F:metal ion binding"/>
    <property type="evidence" value="ECO:0007669"/>
    <property type="project" value="UniProtKB-KW"/>
</dbReference>
<keyword evidence="11" id="KW-0067">ATP-binding</keyword>
<dbReference type="UniPathway" id="UPA00138"/>
<dbReference type="PANTHER" id="PTHR43030">
    <property type="entry name" value="PHOSPHOENOLPYRUVATE SYNTHASE"/>
    <property type="match status" value="1"/>
</dbReference>
<sequence>MSITGAGAGFQGAARRLLRFHEGIGGYEMPGKWIYWFDEISTTDNDLVGKKCANLGEMTRLGMRVPPGFAISVDGYERFMAESGAGEEIRRYVSDKAEALQTVNGQIEIGRVIRKFIESKPLPEKMKEELFFHYDELCRKSGVEDMAVAVRSSGAVSMPGQMETYLNVKGRDEVARKVIQVWGSAFTTRAISFRIENNMPMEKAPIGVAVLKMVNAKCAGVCLTVLPTTGDTSKIVVEGNWGLGESVVSGEITPDQFIVDKACGDFQCSIGKKTKMVCYGPVGTRMTQVPKDIQTQPCLTPEELEEICRIAKNVEGHFNAPQDMEWVVDADLPFPENIFWVQARPAKYAKKKTDDAEYLADLMARIFKM</sequence>
<evidence type="ECO:0000256" key="9">
    <source>
        <dbReference type="ARBA" id="ARBA00022741"/>
    </source>
</evidence>
<comment type="caution">
    <text evidence="16">The sequence shown here is derived from an EMBL/GenBank/DDBJ whole genome shotgun (WGS) entry which is preliminary data.</text>
</comment>
<dbReference type="InterPro" id="IPR006319">
    <property type="entry name" value="PEP_synth"/>
</dbReference>
<accession>A0A7C4ESP4</accession>
<evidence type="ECO:0000256" key="12">
    <source>
        <dbReference type="ARBA" id="ARBA00022842"/>
    </source>
</evidence>
<gene>
    <name evidence="16" type="ORF">ENV54_06770</name>
</gene>
<comment type="similarity">
    <text evidence="4">Belongs to the PEP-utilizing enzyme family.</text>
</comment>
<proteinExistence type="inferred from homology"/>
<dbReference type="PANTHER" id="PTHR43030:SF1">
    <property type="entry name" value="PHOSPHOENOLPYRUVATE SYNTHASE"/>
    <property type="match status" value="1"/>
</dbReference>